<protein>
    <submittedName>
        <fullName evidence="3">Uncharacterized protein</fullName>
    </submittedName>
</protein>
<accession>A0A142W3U2</accession>
<reference evidence="3 4" key="2">
    <citation type="journal article" date="2016" name="Genome Announc.">
        <title>Complete Genome Sequence of Sphingopyxis terrae Strain 203-1 (NBRC 111660), a Polyethylene Glycol Degrader.</title>
        <authorList>
            <person name="Ohtsubo Y."/>
            <person name="Nonoyama S."/>
            <person name="Nagata Y."/>
            <person name="Numata M."/>
            <person name="Tsuchikane K."/>
            <person name="Hosoyama A."/>
            <person name="Yamazoe A."/>
            <person name="Tsuda M."/>
            <person name="Fujita N."/>
            <person name="Kawai F."/>
        </authorList>
    </citation>
    <scope>NUCLEOTIDE SEQUENCE [LARGE SCALE GENOMIC DNA]</scope>
    <source>
        <strain evidence="3 4">203-1</strain>
        <plasmid evidence="4">Plasmid</plasmid>
    </source>
</reference>
<dbReference type="RefSeq" id="WP_013302500.1">
    <property type="nucleotide sequence ID" value="NZ_CP013343.1"/>
</dbReference>
<organism evidence="3 4">
    <name type="scientific">Sphingopyxis terrae subsp. terrae NBRC 15098</name>
    <dbReference type="NCBI Taxonomy" id="1219058"/>
    <lineage>
        <taxon>Bacteria</taxon>
        <taxon>Pseudomonadati</taxon>
        <taxon>Pseudomonadota</taxon>
        <taxon>Alphaproteobacteria</taxon>
        <taxon>Sphingomonadales</taxon>
        <taxon>Sphingomonadaceae</taxon>
        <taxon>Sphingopyxis</taxon>
    </lineage>
</organism>
<evidence type="ECO:0000313" key="4">
    <source>
        <dbReference type="Proteomes" id="UP000076234"/>
    </source>
</evidence>
<gene>
    <name evidence="3" type="ORF">AOA14_20025</name>
</gene>
<name>A0A142W3U2_9SPHN</name>
<proteinExistence type="predicted"/>
<dbReference type="EMBL" id="CP013343">
    <property type="protein sequence ID" value="AMU96691.1"/>
    <property type="molecule type" value="Genomic_DNA"/>
</dbReference>
<evidence type="ECO:0000256" key="1">
    <source>
        <dbReference type="SAM" id="Coils"/>
    </source>
</evidence>
<dbReference type="Proteomes" id="UP000076234">
    <property type="component" value="Plasmid unnamed"/>
</dbReference>
<geneLocation type="plasmid" evidence="3">
    <name>unnamed</name>
</geneLocation>
<dbReference type="AlphaFoldDB" id="A0A142W3U2"/>
<feature type="coiled-coil region" evidence="1">
    <location>
        <begin position="103"/>
        <end position="161"/>
    </location>
</feature>
<dbReference type="KEGG" id="ster:AOA14_20025"/>
<feature type="region of interest" description="Disordered" evidence="2">
    <location>
        <begin position="67"/>
        <end position="97"/>
    </location>
</feature>
<sequence>MPQNVTPKAKAEPEWSRFTYKELATALGVSADAARMKAKRKAKKGDWQIIPGNHPSDKVTVLIPENDQELVGERVGGDEPEHPERKKGRTREPERDGELFTLYTEAQKRIQALTDQLLEAQADRVALAASEAREMALAAEIEALQRQLDRAHADIAFHRRTWWQKLTGR</sequence>
<keyword evidence="1" id="KW-0175">Coiled coil</keyword>
<reference evidence="4" key="1">
    <citation type="submission" date="2015-11" db="EMBL/GenBank/DDBJ databases">
        <title>Complete genome sequence of a polyethylene glycol-degrading strain Sphingopyxis terrae strain 203-1 (NBRC 15098).</title>
        <authorList>
            <person name="Yoshiyuki O."/>
            <person name="Shouta N."/>
            <person name="Nagata Y."/>
            <person name="Numata M."/>
            <person name="Tsuchikane K."/>
            <person name="Hosoyama A."/>
            <person name="Yamazoe A."/>
            <person name="Tsuda M."/>
            <person name="Fujita N."/>
            <person name="Kawai F."/>
        </authorList>
    </citation>
    <scope>NUCLEOTIDE SEQUENCE [LARGE SCALE GENOMIC DNA]</scope>
    <source>
        <strain evidence="4">203-1</strain>
        <plasmid evidence="4">Plasmid</plasmid>
    </source>
</reference>
<keyword evidence="3" id="KW-0614">Plasmid</keyword>
<evidence type="ECO:0000256" key="2">
    <source>
        <dbReference type="SAM" id="MobiDB-lite"/>
    </source>
</evidence>
<feature type="compositionally biased region" description="Basic and acidic residues" evidence="2">
    <location>
        <begin position="71"/>
        <end position="97"/>
    </location>
</feature>
<evidence type="ECO:0000313" key="3">
    <source>
        <dbReference type="EMBL" id="AMU96691.1"/>
    </source>
</evidence>